<keyword evidence="1" id="KW-1133">Transmembrane helix</keyword>
<dbReference type="AlphaFoldDB" id="A0A0F9NJX2"/>
<sequence length="92" mass="10370">MRQSEKLLIVTGIVALIAIAIALSFVPSAKERREARTDVIRAPVISNFTVVADMIPWNKVIRIHDDEKNVTCWLVERNGTAIDCIPDFQLPR</sequence>
<gene>
    <name evidence="2" type="ORF">LCGC14_0942040</name>
</gene>
<dbReference type="EMBL" id="LAZR01003300">
    <property type="protein sequence ID" value="KKN19820.1"/>
    <property type="molecule type" value="Genomic_DNA"/>
</dbReference>
<evidence type="ECO:0000256" key="1">
    <source>
        <dbReference type="SAM" id="Phobius"/>
    </source>
</evidence>
<name>A0A0F9NJX2_9ZZZZ</name>
<feature type="transmembrane region" description="Helical" evidence="1">
    <location>
        <begin position="6"/>
        <end position="26"/>
    </location>
</feature>
<protein>
    <submittedName>
        <fullName evidence="2">Uncharacterized protein</fullName>
    </submittedName>
</protein>
<proteinExistence type="predicted"/>
<evidence type="ECO:0000313" key="2">
    <source>
        <dbReference type="EMBL" id="KKN19820.1"/>
    </source>
</evidence>
<comment type="caution">
    <text evidence="2">The sequence shown here is derived from an EMBL/GenBank/DDBJ whole genome shotgun (WGS) entry which is preliminary data.</text>
</comment>
<organism evidence="2">
    <name type="scientific">marine sediment metagenome</name>
    <dbReference type="NCBI Taxonomy" id="412755"/>
    <lineage>
        <taxon>unclassified sequences</taxon>
        <taxon>metagenomes</taxon>
        <taxon>ecological metagenomes</taxon>
    </lineage>
</organism>
<keyword evidence="1" id="KW-0472">Membrane</keyword>
<keyword evidence="1" id="KW-0812">Transmembrane</keyword>
<accession>A0A0F9NJX2</accession>
<reference evidence="2" key="1">
    <citation type="journal article" date="2015" name="Nature">
        <title>Complex archaea that bridge the gap between prokaryotes and eukaryotes.</title>
        <authorList>
            <person name="Spang A."/>
            <person name="Saw J.H."/>
            <person name="Jorgensen S.L."/>
            <person name="Zaremba-Niedzwiedzka K."/>
            <person name="Martijn J."/>
            <person name="Lind A.E."/>
            <person name="van Eijk R."/>
            <person name="Schleper C."/>
            <person name="Guy L."/>
            <person name="Ettema T.J."/>
        </authorList>
    </citation>
    <scope>NUCLEOTIDE SEQUENCE</scope>
</reference>